<evidence type="ECO:0000256" key="1">
    <source>
        <dbReference type="ARBA" id="ARBA00025483"/>
    </source>
</evidence>
<dbReference type="CDD" id="cd06130">
    <property type="entry name" value="DNA_pol_III_epsilon_like"/>
    <property type="match status" value="1"/>
</dbReference>
<organism evidence="4 5">
    <name type="scientific">Candidatus Cryptobacteroides excrementipullorum</name>
    <dbReference type="NCBI Taxonomy" id="2840761"/>
    <lineage>
        <taxon>Bacteria</taxon>
        <taxon>Pseudomonadati</taxon>
        <taxon>Bacteroidota</taxon>
        <taxon>Bacteroidia</taxon>
        <taxon>Bacteroidales</taxon>
        <taxon>Candidatus Cryptobacteroides</taxon>
    </lineage>
</organism>
<gene>
    <name evidence="4" type="ORF">IAB80_00310</name>
</gene>
<keyword evidence="4" id="KW-0540">Nuclease</keyword>
<dbReference type="EMBL" id="JADILZ010000004">
    <property type="protein sequence ID" value="MBO8477340.1"/>
    <property type="molecule type" value="Genomic_DNA"/>
</dbReference>
<keyword evidence="4" id="KW-0378">Hydrolase</keyword>
<dbReference type="FunFam" id="3.30.420.10:FF:000045">
    <property type="entry name" value="3'-5' exonuclease DinG"/>
    <property type="match status" value="1"/>
</dbReference>
<keyword evidence="4" id="KW-0269">Exonuclease</keyword>
<reference evidence="4" key="1">
    <citation type="submission" date="2020-10" db="EMBL/GenBank/DDBJ databases">
        <authorList>
            <person name="Gilroy R."/>
        </authorList>
    </citation>
    <scope>NUCLEOTIDE SEQUENCE</scope>
    <source>
        <strain evidence="4">2478</strain>
    </source>
</reference>
<proteinExistence type="predicted"/>
<dbReference type="GO" id="GO:0008408">
    <property type="term" value="F:3'-5' exonuclease activity"/>
    <property type="evidence" value="ECO:0007669"/>
    <property type="project" value="TreeGrafter"/>
</dbReference>
<dbReference type="InterPro" id="IPR013520">
    <property type="entry name" value="Ribonucl_H"/>
</dbReference>
<name>A0A9D9ISG4_9BACT</name>
<dbReference type="InterPro" id="IPR036397">
    <property type="entry name" value="RNaseH_sf"/>
</dbReference>
<evidence type="ECO:0000256" key="2">
    <source>
        <dbReference type="ARBA" id="ARBA00026073"/>
    </source>
</evidence>
<comment type="subunit">
    <text evidence="2">DNA polymerase III contains a core (composed of alpha, epsilon and theta chains) that associates with a tau subunit. This core dimerizes to form the POLIII' complex. PolIII' associates with the gamma complex (composed of gamma, delta, delta', psi and chi chains) and with the beta chain to form the complete DNA polymerase III complex.</text>
</comment>
<dbReference type="PANTHER" id="PTHR30231:SF42">
    <property type="entry name" value="EXONUCLEASE"/>
    <property type="match status" value="1"/>
</dbReference>
<feature type="domain" description="Exonuclease" evidence="3">
    <location>
        <begin position="5"/>
        <end position="168"/>
    </location>
</feature>
<dbReference type="Pfam" id="PF00929">
    <property type="entry name" value="RNase_T"/>
    <property type="match status" value="1"/>
</dbReference>
<evidence type="ECO:0000259" key="3">
    <source>
        <dbReference type="SMART" id="SM00479"/>
    </source>
</evidence>
<accession>A0A9D9ISG4</accession>
<evidence type="ECO:0000313" key="4">
    <source>
        <dbReference type="EMBL" id="MBO8477340.1"/>
    </source>
</evidence>
<protein>
    <submittedName>
        <fullName evidence="4">3'-5' exonuclease</fullName>
    </submittedName>
</protein>
<dbReference type="Proteomes" id="UP000823771">
    <property type="component" value="Unassembled WGS sequence"/>
</dbReference>
<comment type="caution">
    <text evidence="4">The sequence shown here is derived from an EMBL/GenBank/DDBJ whole genome shotgun (WGS) entry which is preliminary data.</text>
</comment>
<dbReference type="InterPro" id="IPR012337">
    <property type="entry name" value="RNaseH-like_sf"/>
</dbReference>
<comment type="function">
    <text evidence="1">DNA polymerase III is a complex, multichain enzyme responsible for most of the replicative synthesis in bacteria. The epsilon subunit contain the editing function and is a proofreading 3'-5' exonuclease.</text>
</comment>
<dbReference type="SMART" id="SM00479">
    <property type="entry name" value="EXOIII"/>
    <property type="match status" value="1"/>
</dbReference>
<dbReference type="GO" id="GO:0005829">
    <property type="term" value="C:cytosol"/>
    <property type="evidence" value="ECO:0007669"/>
    <property type="project" value="TreeGrafter"/>
</dbReference>
<dbReference type="Gene3D" id="3.30.420.10">
    <property type="entry name" value="Ribonuclease H-like superfamily/Ribonuclease H"/>
    <property type="match status" value="1"/>
</dbReference>
<dbReference type="SUPFAM" id="SSF53098">
    <property type="entry name" value="Ribonuclease H-like"/>
    <property type="match status" value="1"/>
</dbReference>
<sequence length="168" mass="18814">MNKKDFAAIDFETANECRSSVCSVVVVIVRNGRIADKFYSLIHPVPNHYSYWNTQVHGLTEDSTKTAPAFPEVWTHVSSLIGDLPLVAHNSPFDEGCLKAVFGVYGMTYPDYRFHCTCRASRAVLGKTIPNHQLQTVAQYCGYDLKHHHHALADAEACARIAMELLDF</sequence>
<dbReference type="GO" id="GO:0006259">
    <property type="term" value="P:DNA metabolic process"/>
    <property type="evidence" value="ECO:0007669"/>
    <property type="project" value="UniProtKB-ARBA"/>
</dbReference>
<evidence type="ECO:0000313" key="5">
    <source>
        <dbReference type="Proteomes" id="UP000823771"/>
    </source>
</evidence>
<reference evidence="4" key="2">
    <citation type="journal article" date="2021" name="PeerJ">
        <title>Extensive microbial diversity within the chicken gut microbiome revealed by metagenomics and culture.</title>
        <authorList>
            <person name="Gilroy R."/>
            <person name="Ravi A."/>
            <person name="Getino M."/>
            <person name="Pursley I."/>
            <person name="Horton D.L."/>
            <person name="Alikhan N.F."/>
            <person name="Baker D."/>
            <person name="Gharbi K."/>
            <person name="Hall N."/>
            <person name="Watson M."/>
            <person name="Adriaenssens E.M."/>
            <person name="Foster-Nyarko E."/>
            <person name="Jarju S."/>
            <person name="Secka A."/>
            <person name="Antonio M."/>
            <person name="Oren A."/>
            <person name="Chaudhuri R.R."/>
            <person name="La Ragione R."/>
            <person name="Hildebrand F."/>
            <person name="Pallen M.J."/>
        </authorList>
    </citation>
    <scope>NUCLEOTIDE SEQUENCE</scope>
    <source>
        <strain evidence="4">2478</strain>
    </source>
</reference>
<dbReference type="AlphaFoldDB" id="A0A9D9ISG4"/>
<dbReference type="GO" id="GO:0003676">
    <property type="term" value="F:nucleic acid binding"/>
    <property type="evidence" value="ECO:0007669"/>
    <property type="project" value="InterPro"/>
</dbReference>
<dbReference type="PANTHER" id="PTHR30231">
    <property type="entry name" value="DNA POLYMERASE III SUBUNIT EPSILON"/>
    <property type="match status" value="1"/>
</dbReference>